<keyword evidence="2" id="KW-1185">Reference proteome</keyword>
<comment type="caution">
    <text evidence="1">The sequence shown here is derived from an EMBL/GenBank/DDBJ whole genome shotgun (WGS) entry which is preliminary data.</text>
</comment>
<evidence type="ECO:0000313" key="2">
    <source>
        <dbReference type="Proteomes" id="UP000587991"/>
    </source>
</evidence>
<dbReference type="GO" id="GO:0009166">
    <property type="term" value="P:nucleotide catabolic process"/>
    <property type="evidence" value="ECO:0007669"/>
    <property type="project" value="TreeGrafter"/>
</dbReference>
<dbReference type="Gene3D" id="1.10.150.450">
    <property type="match status" value="1"/>
</dbReference>
<dbReference type="NCBIfam" id="TIGR01993">
    <property type="entry name" value="Pyr-5-nucltdase"/>
    <property type="match status" value="1"/>
</dbReference>
<dbReference type="InterPro" id="IPR052791">
    <property type="entry name" value="SSM1_domain"/>
</dbReference>
<dbReference type="AlphaFoldDB" id="A0A847S3J8"/>
<dbReference type="PANTHER" id="PTHR47438:SF1">
    <property type="entry name" value="PHOSPHATE METABOLISM PROTEIN 8-RELATED"/>
    <property type="match status" value="1"/>
</dbReference>
<dbReference type="Gene3D" id="3.40.50.1000">
    <property type="entry name" value="HAD superfamily/HAD-like"/>
    <property type="match status" value="1"/>
</dbReference>
<proteinExistence type="predicted"/>
<dbReference type="GO" id="GO:0006206">
    <property type="term" value="P:pyrimidine nucleobase metabolic process"/>
    <property type="evidence" value="ECO:0007669"/>
    <property type="project" value="TreeGrafter"/>
</dbReference>
<dbReference type="InterPro" id="IPR010237">
    <property type="entry name" value="Pyr-5-nucltdase"/>
</dbReference>
<dbReference type="GO" id="GO:0008252">
    <property type="term" value="F:nucleotidase activity"/>
    <property type="evidence" value="ECO:0007669"/>
    <property type="project" value="TreeGrafter"/>
</dbReference>
<dbReference type="SFLD" id="SFLDG01132">
    <property type="entry name" value="C1.5.3:_5'-Nucleotidase_Like"/>
    <property type="match status" value="1"/>
</dbReference>
<dbReference type="Proteomes" id="UP000587991">
    <property type="component" value="Unassembled WGS sequence"/>
</dbReference>
<evidence type="ECO:0000313" key="1">
    <source>
        <dbReference type="EMBL" id="NLR76341.1"/>
    </source>
</evidence>
<dbReference type="InterPro" id="IPR036412">
    <property type="entry name" value="HAD-like_sf"/>
</dbReference>
<dbReference type="SFLD" id="SFLDG01129">
    <property type="entry name" value="C1.5:_HAD__Beta-PGM__Phosphata"/>
    <property type="match status" value="1"/>
</dbReference>
<protein>
    <submittedName>
        <fullName evidence="1">Pyrimidine 5'-nucleotidase</fullName>
    </submittedName>
</protein>
<dbReference type="Pfam" id="PF00702">
    <property type="entry name" value="Hydrolase"/>
    <property type="match status" value="1"/>
</dbReference>
<dbReference type="PANTHER" id="PTHR47438">
    <property type="entry name" value="PHOSPHATE METABOLISM PROTEIN 8-RELATED"/>
    <property type="match status" value="1"/>
</dbReference>
<sequence>MAEWLWIFDLDNTLHDAGSQIFPRISLEMSRYLQRHLGLDEQGAQALRDRYWKHYGATLRGLIRHHGVDSAHFLRETHPLHELLDCLQHEPGLPRHLARLRGRKVLFSNAPRHYVDGILQRAGIERQFESVWGIEDVRLQPKPAPSGYRRIMQQLAVSPGSMIMVEDSLDNLRTAKRLGMRTVWISRARHRPAFVDAVVRNIAALTRVGWVRRGPQEASC</sequence>
<dbReference type="RefSeq" id="WP_168878002.1">
    <property type="nucleotide sequence ID" value="NZ_JABAIM010000003.1"/>
</dbReference>
<dbReference type="SFLD" id="SFLDS00003">
    <property type="entry name" value="Haloacid_Dehalogenase"/>
    <property type="match status" value="1"/>
</dbReference>
<dbReference type="InterPro" id="IPR006439">
    <property type="entry name" value="HAD-SF_hydro_IA"/>
</dbReference>
<accession>A0A847S3J8</accession>
<dbReference type="SUPFAM" id="SSF56784">
    <property type="entry name" value="HAD-like"/>
    <property type="match status" value="1"/>
</dbReference>
<dbReference type="InterPro" id="IPR023214">
    <property type="entry name" value="HAD_sf"/>
</dbReference>
<reference evidence="1 2" key="1">
    <citation type="submission" date="2020-04" db="EMBL/GenBank/DDBJ databases">
        <title>Draft genome of Leeia sp. IMCC25680.</title>
        <authorList>
            <person name="Song J."/>
            <person name="Cho J.-C."/>
        </authorList>
    </citation>
    <scope>NUCLEOTIDE SEQUENCE [LARGE SCALE GENOMIC DNA]</scope>
    <source>
        <strain evidence="1 2">IMCC25680</strain>
    </source>
</reference>
<organism evidence="1 2">
    <name type="scientific">Leeia aquatica</name>
    <dbReference type="NCBI Taxonomy" id="2725557"/>
    <lineage>
        <taxon>Bacteria</taxon>
        <taxon>Pseudomonadati</taxon>
        <taxon>Pseudomonadota</taxon>
        <taxon>Betaproteobacteria</taxon>
        <taxon>Neisseriales</taxon>
        <taxon>Leeiaceae</taxon>
        <taxon>Leeia</taxon>
    </lineage>
</organism>
<dbReference type="EMBL" id="JABAIM010000003">
    <property type="protein sequence ID" value="NLR76341.1"/>
    <property type="molecule type" value="Genomic_DNA"/>
</dbReference>
<name>A0A847S3J8_9NEIS</name>
<dbReference type="NCBIfam" id="TIGR01509">
    <property type="entry name" value="HAD-SF-IA-v3"/>
    <property type="match status" value="1"/>
</dbReference>
<gene>
    <name evidence="1" type="ORF">HF682_14335</name>
</gene>